<gene>
    <name evidence="5" type="ORF">EC844_1085</name>
</gene>
<dbReference type="SUPFAM" id="SSF116734">
    <property type="entry name" value="DNA methylase specificity domain"/>
    <property type="match status" value="2"/>
</dbReference>
<dbReference type="Proteomes" id="UP000294963">
    <property type="component" value="Unassembled WGS sequence"/>
</dbReference>
<evidence type="ECO:0000256" key="1">
    <source>
        <dbReference type="ARBA" id="ARBA00010923"/>
    </source>
</evidence>
<keyword evidence="2" id="KW-0680">Restriction system</keyword>
<keyword evidence="3" id="KW-0238">DNA-binding</keyword>
<comment type="similarity">
    <text evidence="1">Belongs to the type-I restriction system S methylase family.</text>
</comment>
<sequence length="452" mass="50594">MSGGKIPTQWMKTDLDNVLLSIMGGGTPSKANSNYYQGDIPWMSVKDMNKNVLEDTIDHISQDAVDNSSTNVIPAGVPIIATRMSLGKIVVANFDTAINQDLKALFLPKNIDRNYLIWWYRSIARDIESLGTGTTVKGVRLEVLRELQFPVAPLAEQQVIADKLDILLAQVESIKARLERIPEIFKQFRQSVLAAAVSGKLTEEWDVQDCLLSDVVEFQNGYAFKSEWFSDAGAYQVIKLGNIRDGRLFIENAPAYVDRKIGQEFERFKPNVGDTLISMTGTRFKQDYGFGCLVETDQDILINQRVGRLIPIREKITPEFLNLFIRSEQFRRQFFQGETGGVNQGNVGSKHIMSLSIKVPRIEIQIEVVNKVIKALNAVTVIERQAELALERVNNLTQSILAKAFRGELTAEWHEANPELISGDNSAEALLGRIKAERELAKPATKRGRGKA</sequence>
<dbReference type="EMBL" id="SLVJ01000008">
    <property type="protein sequence ID" value="TCM67491.1"/>
    <property type="molecule type" value="Genomic_DNA"/>
</dbReference>
<dbReference type="CDD" id="cd17278">
    <property type="entry name" value="RMtype1_S_LdeBORF1052P-TRD2-CR2"/>
    <property type="match status" value="1"/>
</dbReference>
<proteinExistence type="inferred from homology"/>
<keyword evidence="6" id="KW-1185">Reference proteome</keyword>
<dbReference type="PANTHER" id="PTHR43140:SF1">
    <property type="entry name" value="TYPE I RESTRICTION ENZYME ECOKI SPECIFICITY SUBUNIT"/>
    <property type="match status" value="1"/>
</dbReference>
<reference evidence="5 6" key="1">
    <citation type="submission" date="2019-03" db="EMBL/GenBank/DDBJ databases">
        <title>Genomic analyses of the natural microbiome of Caenorhabditis elegans.</title>
        <authorList>
            <person name="Samuel B."/>
        </authorList>
    </citation>
    <scope>NUCLEOTIDE SEQUENCE [LARGE SCALE GENOMIC DNA]</scope>
    <source>
        <strain evidence="5 6">JUb89</strain>
    </source>
</reference>
<dbReference type="Pfam" id="PF01420">
    <property type="entry name" value="Methylase_S"/>
    <property type="match status" value="2"/>
</dbReference>
<name>A0A4R1XWF0_ACICA</name>
<feature type="domain" description="Type I restriction modification DNA specificity" evidence="4">
    <location>
        <begin position="208"/>
        <end position="384"/>
    </location>
</feature>
<dbReference type="InterPro" id="IPR000055">
    <property type="entry name" value="Restrct_endonuc_typeI_TRD"/>
</dbReference>
<evidence type="ECO:0000256" key="2">
    <source>
        <dbReference type="ARBA" id="ARBA00022747"/>
    </source>
</evidence>
<accession>A0A4R1XWF0</accession>
<evidence type="ECO:0000313" key="6">
    <source>
        <dbReference type="Proteomes" id="UP000294963"/>
    </source>
</evidence>
<protein>
    <submittedName>
        <fullName evidence="5">Type I restriction enzyme S subunit</fullName>
    </submittedName>
</protein>
<feature type="domain" description="Type I restriction modification DNA specificity" evidence="4">
    <location>
        <begin position="9"/>
        <end position="182"/>
    </location>
</feature>
<dbReference type="PANTHER" id="PTHR43140">
    <property type="entry name" value="TYPE-1 RESTRICTION ENZYME ECOKI SPECIFICITY PROTEIN"/>
    <property type="match status" value="1"/>
</dbReference>
<evidence type="ECO:0000313" key="5">
    <source>
        <dbReference type="EMBL" id="TCM67491.1"/>
    </source>
</evidence>
<evidence type="ECO:0000259" key="4">
    <source>
        <dbReference type="Pfam" id="PF01420"/>
    </source>
</evidence>
<dbReference type="Gene3D" id="3.90.220.20">
    <property type="entry name" value="DNA methylase specificity domains"/>
    <property type="match status" value="2"/>
</dbReference>
<dbReference type="OrthoDB" id="398435at2"/>
<dbReference type="GO" id="GO:0009307">
    <property type="term" value="P:DNA restriction-modification system"/>
    <property type="evidence" value="ECO:0007669"/>
    <property type="project" value="UniProtKB-KW"/>
</dbReference>
<comment type="caution">
    <text evidence="5">The sequence shown here is derived from an EMBL/GenBank/DDBJ whole genome shotgun (WGS) entry which is preliminary data.</text>
</comment>
<dbReference type="InterPro" id="IPR051212">
    <property type="entry name" value="Type-I_RE_S_subunit"/>
</dbReference>
<dbReference type="GO" id="GO:0003677">
    <property type="term" value="F:DNA binding"/>
    <property type="evidence" value="ECO:0007669"/>
    <property type="project" value="UniProtKB-KW"/>
</dbReference>
<organism evidence="5 6">
    <name type="scientific">Acinetobacter calcoaceticus</name>
    <dbReference type="NCBI Taxonomy" id="471"/>
    <lineage>
        <taxon>Bacteria</taxon>
        <taxon>Pseudomonadati</taxon>
        <taxon>Pseudomonadota</taxon>
        <taxon>Gammaproteobacteria</taxon>
        <taxon>Moraxellales</taxon>
        <taxon>Moraxellaceae</taxon>
        <taxon>Acinetobacter</taxon>
        <taxon>Acinetobacter calcoaceticus/baumannii complex</taxon>
    </lineage>
</organism>
<dbReference type="InterPro" id="IPR044946">
    <property type="entry name" value="Restrct_endonuc_typeI_TRD_sf"/>
</dbReference>
<dbReference type="CDD" id="cd17285">
    <property type="entry name" value="RMtype1_S_Csp16704I_TRD2-CR2_like"/>
    <property type="match status" value="1"/>
</dbReference>
<evidence type="ECO:0000256" key="3">
    <source>
        <dbReference type="ARBA" id="ARBA00023125"/>
    </source>
</evidence>
<dbReference type="AlphaFoldDB" id="A0A4R1XWF0"/>